<feature type="signal peptide" evidence="1">
    <location>
        <begin position="1"/>
        <end position="20"/>
    </location>
</feature>
<evidence type="ECO:0000313" key="3">
    <source>
        <dbReference type="EMBL" id="GLY64887.1"/>
    </source>
</evidence>
<evidence type="ECO:0000256" key="1">
    <source>
        <dbReference type="SAM" id="SignalP"/>
    </source>
</evidence>
<dbReference type="SUPFAM" id="SSF52743">
    <property type="entry name" value="Subtilisin-like"/>
    <property type="match status" value="1"/>
</dbReference>
<dbReference type="CDD" id="cd04056">
    <property type="entry name" value="Peptidases_S53"/>
    <property type="match status" value="1"/>
</dbReference>
<accession>A0A9W6QZK8</accession>
<dbReference type="EMBL" id="BSTI01000003">
    <property type="protein sequence ID" value="GLY64887.1"/>
    <property type="molecule type" value="Genomic_DNA"/>
</dbReference>
<dbReference type="InterPro" id="IPR030400">
    <property type="entry name" value="Sedolisin_dom"/>
</dbReference>
<dbReference type="Gene3D" id="3.40.50.200">
    <property type="entry name" value="Peptidase S8/S53 domain"/>
    <property type="match status" value="1"/>
</dbReference>
<protein>
    <submittedName>
        <fullName evidence="3">Peptidase S8</fullName>
    </submittedName>
</protein>
<sequence length="410" mass="40905">MRKVLVLLAGMVMALATAMAAEASPAPPSQAPAPASQAHVQRSCAAAPAGYAACNAWVRTDIVQGQGIGPAAATPSGLFPANLRSAYNLASLSASAGAGRTIGIVDAMDDPTAFNDVNVYRSQFGIPALASCTPSTINASTTPCFAKSNQTGGTTPPRVDGGWAQEISLDLDMASAICPNCNILLVEASSATIANLGTSVNTAVRLGADVVSNSYGGGEYSGETTDENTYFNHPGVAITASSGDSGFGVEFPAASRFVTAVGGTSLRTASNTRGWTETAWSGAGSGCSAFVAKPSWQTDTGCARRTVADVSAVADPATGVAVFDSTAFQGLSGWLVFGGTSVSSPIVASVYALTNTSSVNGANLPYAHTSSLNDVTSGSNGSCGGTYLCTARAGYDGPTGLGTPNGAGAF</sequence>
<dbReference type="InterPro" id="IPR036852">
    <property type="entry name" value="Peptidase_S8/S53_dom_sf"/>
</dbReference>
<keyword evidence="1" id="KW-0732">Signal</keyword>
<dbReference type="PROSITE" id="PS51695">
    <property type="entry name" value="SEDOLISIN"/>
    <property type="match status" value="1"/>
</dbReference>
<dbReference type="AlphaFoldDB" id="A0A9W6QZK8"/>
<dbReference type="GO" id="GO:0006508">
    <property type="term" value="P:proteolysis"/>
    <property type="evidence" value="ECO:0007669"/>
    <property type="project" value="InterPro"/>
</dbReference>
<reference evidence="3" key="1">
    <citation type="submission" date="2023-03" db="EMBL/GenBank/DDBJ databases">
        <title>Amycolatopsis taiwanensis NBRC 103393.</title>
        <authorList>
            <person name="Ichikawa N."/>
            <person name="Sato H."/>
            <person name="Tonouchi N."/>
        </authorList>
    </citation>
    <scope>NUCLEOTIDE SEQUENCE</scope>
    <source>
        <strain evidence="3">NBRC 103393</strain>
    </source>
</reference>
<comment type="caution">
    <text evidence="3">The sequence shown here is derived from an EMBL/GenBank/DDBJ whole genome shotgun (WGS) entry which is preliminary data.</text>
</comment>
<dbReference type="Proteomes" id="UP001165136">
    <property type="component" value="Unassembled WGS sequence"/>
</dbReference>
<dbReference type="PANTHER" id="PTHR14218:SF15">
    <property type="entry name" value="TRIPEPTIDYL-PEPTIDASE 1"/>
    <property type="match status" value="1"/>
</dbReference>
<gene>
    <name evidence="3" type="ORF">Atai01_15060</name>
</gene>
<feature type="domain" description="Peptidase S53" evidence="2">
    <location>
        <begin position="77"/>
        <end position="410"/>
    </location>
</feature>
<evidence type="ECO:0000259" key="2">
    <source>
        <dbReference type="PROSITE" id="PS51695"/>
    </source>
</evidence>
<dbReference type="RefSeq" id="WP_027942014.1">
    <property type="nucleotide sequence ID" value="NZ_BSTI01000003.1"/>
</dbReference>
<organism evidence="3 4">
    <name type="scientific">Amycolatopsis taiwanensis</name>
    <dbReference type="NCBI Taxonomy" id="342230"/>
    <lineage>
        <taxon>Bacteria</taxon>
        <taxon>Bacillati</taxon>
        <taxon>Actinomycetota</taxon>
        <taxon>Actinomycetes</taxon>
        <taxon>Pseudonocardiales</taxon>
        <taxon>Pseudonocardiaceae</taxon>
        <taxon>Amycolatopsis</taxon>
    </lineage>
</organism>
<dbReference type="InterPro" id="IPR050819">
    <property type="entry name" value="Tripeptidyl-peptidase_I"/>
</dbReference>
<dbReference type="PANTHER" id="PTHR14218">
    <property type="entry name" value="PROTEASE S8 TRIPEPTIDYL PEPTIDASE I CLN2"/>
    <property type="match status" value="1"/>
</dbReference>
<dbReference type="GO" id="GO:0004252">
    <property type="term" value="F:serine-type endopeptidase activity"/>
    <property type="evidence" value="ECO:0007669"/>
    <property type="project" value="InterPro"/>
</dbReference>
<proteinExistence type="predicted"/>
<evidence type="ECO:0000313" key="4">
    <source>
        <dbReference type="Proteomes" id="UP001165136"/>
    </source>
</evidence>
<feature type="chain" id="PRO_5040800876" evidence="1">
    <location>
        <begin position="21"/>
        <end position="410"/>
    </location>
</feature>
<keyword evidence="4" id="KW-1185">Reference proteome</keyword>
<dbReference type="GO" id="GO:0008240">
    <property type="term" value="F:tripeptidyl-peptidase activity"/>
    <property type="evidence" value="ECO:0007669"/>
    <property type="project" value="TreeGrafter"/>
</dbReference>
<name>A0A9W6QZK8_9PSEU</name>